<organism evidence="5 6">
    <name type="scientific">Riccia fluitans</name>
    <dbReference type="NCBI Taxonomy" id="41844"/>
    <lineage>
        <taxon>Eukaryota</taxon>
        <taxon>Viridiplantae</taxon>
        <taxon>Streptophyta</taxon>
        <taxon>Embryophyta</taxon>
        <taxon>Marchantiophyta</taxon>
        <taxon>Marchantiopsida</taxon>
        <taxon>Marchantiidae</taxon>
        <taxon>Marchantiales</taxon>
        <taxon>Ricciaceae</taxon>
        <taxon>Riccia</taxon>
    </lineage>
</organism>
<evidence type="ECO:0000256" key="2">
    <source>
        <dbReference type="ARBA" id="ARBA00022679"/>
    </source>
</evidence>
<comment type="caution">
    <text evidence="5">The sequence shown here is derived from an EMBL/GenBank/DDBJ whole genome shotgun (WGS) entry which is preliminary data.</text>
</comment>
<dbReference type="PANTHER" id="PTHR31642">
    <property type="entry name" value="TRICHOTHECENE 3-O-ACETYLTRANSFERASE"/>
    <property type="match status" value="1"/>
</dbReference>
<dbReference type="FunFam" id="3.30.559.10:FF:000008">
    <property type="entry name" value="Tryptamine hydroxycinnamoyl transferase"/>
    <property type="match status" value="1"/>
</dbReference>
<reference evidence="5 6" key="1">
    <citation type="submission" date="2024-09" db="EMBL/GenBank/DDBJ databases">
        <title>Chromosome-scale assembly of Riccia fluitans.</title>
        <authorList>
            <person name="Paukszto L."/>
            <person name="Sawicki J."/>
            <person name="Karawczyk K."/>
            <person name="Piernik-Szablinska J."/>
            <person name="Szczecinska M."/>
            <person name="Mazdziarz M."/>
        </authorList>
    </citation>
    <scope>NUCLEOTIDE SEQUENCE [LARGE SCALE GENOMIC DNA]</scope>
    <source>
        <strain evidence="5">Rf_01</strain>
        <tissue evidence="5">Aerial parts of the thallus</tissue>
    </source>
</reference>
<proteinExistence type="inferred from homology"/>
<gene>
    <name evidence="5" type="ORF">R1flu_017340</name>
</gene>
<dbReference type="Pfam" id="PF02458">
    <property type="entry name" value="Transferase"/>
    <property type="match status" value="1"/>
</dbReference>
<dbReference type="Gene3D" id="3.30.559.10">
    <property type="entry name" value="Chloramphenicol acetyltransferase-like domain"/>
    <property type="match status" value="2"/>
</dbReference>
<accession>A0ABD1ZCW1</accession>
<feature type="region of interest" description="Disordered" evidence="4">
    <location>
        <begin position="1"/>
        <end position="24"/>
    </location>
</feature>
<evidence type="ECO:0000256" key="1">
    <source>
        <dbReference type="ARBA" id="ARBA00009861"/>
    </source>
</evidence>
<dbReference type="InterPro" id="IPR023213">
    <property type="entry name" value="CAT-like_dom_sf"/>
</dbReference>
<evidence type="ECO:0000313" key="6">
    <source>
        <dbReference type="Proteomes" id="UP001605036"/>
    </source>
</evidence>
<keyword evidence="2" id="KW-0808">Transferase</keyword>
<evidence type="ECO:0000256" key="3">
    <source>
        <dbReference type="ARBA" id="ARBA00023315"/>
    </source>
</evidence>
<evidence type="ECO:0000313" key="5">
    <source>
        <dbReference type="EMBL" id="KAL2649212.1"/>
    </source>
</evidence>
<dbReference type="Proteomes" id="UP001605036">
    <property type="component" value="Unassembled WGS sequence"/>
</dbReference>
<dbReference type="AlphaFoldDB" id="A0ABD1ZCW1"/>
<evidence type="ECO:0000256" key="4">
    <source>
        <dbReference type="SAM" id="MobiDB-lite"/>
    </source>
</evidence>
<sequence>MKPLPKYRRLHNSRGYRAGKDENGKRKIKIKSNRLPRHEERPRVKRFGFPDALPNCTPGTLATCDPKVQLDWVADRLRHWEEIYIGLRRIPNREKSSPHFAALSRPGAGVFLKAVELVSAVVTAQACGSYGVPRVHVEIIYAYELQELPDVDPQVVSKLLEDGLAETLVEYKEYAGRMSSDSNGRPVIALDGQGAAWFDAEANIAWRDLMPFPPGHDILQLVPPNRGAEELLLVQFTRFTCGGFTLGIARHHQVADGEGVGMFMDAWVSAVRQQIGTVLGIARHLQEAEGDGVGKFTDRGVSAVRRKSIQSPLHDRSALMARDPPQPTFEHVEYKRPPPLPEADQPVDYPPLSIKKLHFTKELLDKLKTEAMKDLEEGSYFTTFESLAAHLWRCITRARGLTGEVRSKAIVAVNGRTRLEKKLPDNYFGNVIFHACAESCVGDLTEKPLSYAAGIMRKSIRRVDNEYILSALDFVEIRQQHPGPVARTHRTVLSPNVSITSWVQQPLYKTDFGWGAPLFVGPPLVPFEGLLILIPSHTQDGSIDAVTGLFAPDMEKLESYAFEI</sequence>
<dbReference type="InterPro" id="IPR050317">
    <property type="entry name" value="Plant_Fungal_Acyltransferase"/>
</dbReference>
<name>A0ABD1ZCW1_9MARC</name>
<keyword evidence="6" id="KW-1185">Reference proteome</keyword>
<keyword evidence="3" id="KW-0012">Acyltransferase</keyword>
<dbReference type="GO" id="GO:0016746">
    <property type="term" value="F:acyltransferase activity"/>
    <property type="evidence" value="ECO:0007669"/>
    <property type="project" value="UniProtKB-KW"/>
</dbReference>
<comment type="similarity">
    <text evidence="1">Belongs to the plant acyltransferase family.</text>
</comment>
<dbReference type="EMBL" id="JBHFFA010000001">
    <property type="protein sequence ID" value="KAL2649212.1"/>
    <property type="molecule type" value="Genomic_DNA"/>
</dbReference>
<dbReference type="PANTHER" id="PTHR31642:SF13">
    <property type="entry name" value="AGMATINE HYDROXYCINNAMOYLTRANSFERASE 1"/>
    <property type="match status" value="1"/>
</dbReference>
<protein>
    <submittedName>
        <fullName evidence="5">Uncharacterized protein</fullName>
    </submittedName>
</protein>
<feature type="compositionally biased region" description="Basic residues" evidence="4">
    <location>
        <begin position="1"/>
        <end position="14"/>
    </location>
</feature>